<keyword evidence="6" id="KW-1185">Reference proteome</keyword>
<dbReference type="PIRSF" id="PIRSF004499">
    <property type="entry name" value="SUI1_euk"/>
    <property type="match status" value="1"/>
</dbReference>
<protein>
    <recommendedName>
        <fullName evidence="4">SUI1 domain-containing protein</fullName>
    </recommendedName>
</protein>
<dbReference type="AlphaFoldDB" id="A0A9P8QD15"/>
<evidence type="ECO:0000256" key="2">
    <source>
        <dbReference type="ARBA" id="ARBA00022917"/>
    </source>
</evidence>
<name>A0A9P8QD15_WICPI</name>
<feature type="region of interest" description="Disordered" evidence="3">
    <location>
        <begin position="1"/>
        <end position="28"/>
    </location>
</feature>
<dbReference type="GO" id="GO:0003743">
    <property type="term" value="F:translation initiation factor activity"/>
    <property type="evidence" value="ECO:0007669"/>
    <property type="project" value="InterPro"/>
</dbReference>
<reference evidence="5" key="1">
    <citation type="journal article" date="2021" name="Open Biol.">
        <title>Shared evolutionary footprints suggest mitochondrial oxidative damage underlies multiple complex I losses in fungi.</title>
        <authorList>
            <person name="Schikora-Tamarit M.A."/>
            <person name="Marcet-Houben M."/>
            <person name="Nosek J."/>
            <person name="Gabaldon T."/>
        </authorList>
    </citation>
    <scope>NUCLEOTIDE SEQUENCE</scope>
    <source>
        <strain evidence="5">CBS2887</strain>
    </source>
</reference>
<evidence type="ECO:0000313" key="6">
    <source>
        <dbReference type="Proteomes" id="UP000774326"/>
    </source>
</evidence>
<organism evidence="5 6">
    <name type="scientific">Wickerhamomyces pijperi</name>
    <name type="common">Yeast</name>
    <name type="synonym">Pichia pijperi</name>
    <dbReference type="NCBI Taxonomy" id="599730"/>
    <lineage>
        <taxon>Eukaryota</taxon>
        <taxon>Fungi</taxon>
        <taxon>Dikarya</taxon>
        <taxon>Ascomycota</taxon>
        <taxon>Saccharomycotina</taxon>
        <taxon>Saccharomycetes</taxon>
        <taxon>Phaffomycetales</taxon>
        <taxon>Wickerhamomycetaceae</taxon>
        <taxon>Wickerhamomyces</taxon>
    </lineage>
</organism>
<dbReference type="SUPFAM" id="SSF55159">
    <property type="entry name" value="eIF1-like"/>
    <property type="match status" value="1"/>
</dbReference>
<gene>
    <name evidence="5" type="ORF">WICPIJ_000838</name>
</gene>
<sequence>MEGIQNLKTYDAFNDTGEDQDSSSKSSRKYFHLRIQKRTSKKSITIVEGLPADFDLKKILKFLKQKYACNGNITKDADSNEIIQLQGDQRHPIMDFLIENLGVSKEMIKIHGF</sequence>
<proteinExistence type="inferred from homology"/>
<dbReference type="InterPro" id="IPR001950">
    <property type="entry name" value="SUI1"/>
</dbReference>
<dbReference type="CDD" id="cd11566">
    <property type="entry name" value="eIF1_SUI1"/>
    <property type="match status" value="1"/>
</dbReference>
<dbReference type="OrthoDB" id="10248435at2759"/>
<comment type="caution">
    <text evidence="5">The sequence shown here is derived from an EMBL/GenBank/DDBJ whole genome shotgun (WGS) entry which is preliminary data.</text>
</comment>
<comment type="similarity">
    <text evidence="1">Belongs to the SUI1 family.</text>
</comment>
<dbReference type="Pfam" id="PF01253">
    <property type="entry name" value="SUI1"/>
    <property type="match status" value="1"/>
</dbReference>
<evidence type="ECO:0000256" key="1">
    <source>
        <dbReference type="ARBA" id="ARBA00005422"/>
    </source>
</evidence>
<feature type="domain" description="SUI1" evidence="4">
    <location>
        <begin position="31"/>
        <end position="101"/>
    </location>
</feature>
<dbReference type="PANTHER" id="PTHR10388">
    <property type="entry name" value="EUKARYOTIC TRANSLATION INITIATION FACTOR SUI1"/>
    <property type="match status" value="1"/>
</dbReference>
<evidence type="ECO:0000313" key="5">
    <source>
        <dbReference type="EMBL" id="KAH3688196.1"/>
    </source>
</evidence>
<dbReference type="Proteomes" id="UP000774326">
    <property type="component" value="Unassembled WGS sequence"/>
</dbReference>
<dbReference type="InterPro" id="IPR036877">
    <property type="entry name" value="SUI1_dom_sf"/>
</dbReference>
<keyword evidence="2" id="KW-0648">Protein biosynthesis</keyword>
<dbReference type="InterPro" id="IPR005874">
    <property type="entry name" value="SUI1_euk"/>
</dbReference>
<evidence type="ECO:0000256" key="3">
    <source>
        <dbReference type="SAM" id="MobiDB-lite"/>
    </source>
</evidence>
<dbReference type="PROSITE" id="PS50296">
    <property type="entry name" value="SUI1"/>
    <property type="match status" value="1"/>
</dbReference>
<reference evidence="5" key="2">
    <citation type="submission" date="2021-01" db="EMBL/GenBank/DDBJ databases">
        <authorList>
            <person name="Schikora-Tamarit M.A."/>
        </authorList>
    </citation>
    <scope>NUCLEOTIDE SEQUENCE</scope>
    <source>
        <strain evidence="5">CBS2887</strain>
    </source>
</reference>
<evidence type="ECO:0000259" key="4">
    <source>
        <dbReference type="PROSITE" id="PS50296"/>
    </source>
</evidence>
<dbReference type="EMBL" id="JAEUBG010000470">
    <property type="protein sequence ID" value="KAH3688196.1"/>
    <property type="molecule type" value="Genomic_DNA"/>
</dbReference>
<accession>A0A9P8QD15</accession>
<dbReference type="Gene3D" id="3.30.780.10">
    <property type="entry name" value="SUI1-like domain"/>
    <property type="match status" value="1"/>
</dbReference>